<dbReference type="Proteomes" id="UP000829196">
    <property type="component" value="Unassembled WGS sequence"/>
</dbReference>
<organism evidence="1 2">
    <name type="scientific">Dendrobium nobile</name>
    <name type="common">Orchid</name>
    <dbReference type="NCBI Taxonomy" id="94219"/>
    <lineage>
        <taxon>Eukaryota</taxon>
        <taxon>Viridiplantae</taxon>
        <taxon>Streptophyta</taxon>
        <taxon>Embryophyta</taxon>
        <taxon>Tracheophyta</taxon>
        <taxon>Spermatophyta</taxon>
        <taxon>Magnoliopsida</taxon>
        <taxon>Liliopsida</taxon>
        <taxon>Asparagales</taxon>
        <taxon>Orchidaceae</taxon>
        <taxon>Epidendroideae</taxon>
        <taxon>Malaxideae</taxon>
        <taxon>Dendrobiinae</taxon>
        <taxon>Dendrobium</taxon>
    </lineage>
</organism>
<evidence type="ECO:0000313" key="2">
    <source>
        <dbReference type="Proteomes" id="UP000829196"/>
    </source>
</evidence>
<comment type="caution">
    <text evidence="1">The sequence shown here is derived from an EMBL/GenBank/DDBJ whole genome shotgun (WGS) entry which is preliminary data.</text>
</comment>
<keyword evidence="2" id="KW-1185">Reference proteome</keyword>
<gene>
    <name evidence="1" type="ORF">KFK09_008416</name>
</gene>
<name>A0A8T3BMP2_DENNO</name>
<dbReference type="EMBL" id="JAGYWB010000007">
    <property type="protein sequence ID" value="KAI0515749.1"/>
    <property type="molecule type" value="Genomic_DNA"/>
</dbReference>
<evidence type="ECO:0000313" key="1">
    <source>
        <dbReference type="EMBL" id="KAI0515749.1"/>
    </source>
</evidence>
<accession>A0A8T3BMP2</accession>
<sequence>MIKGLFGVNGKGKVKFDCVPDQYKTLVLLGQVYYIMIKHFMHLKKGYDERKSL</sequence>
<reference evidence="1" key="1">
    <citation type="journal article" date="2022" name="Front. Genet.">
        <title>Chromosome-Scale Assembly of the Dendrobium nobile Genome Provides Insights Into the Molecular Mechanism of the Biosynthesis of the Medicinal Active Ingredient of Dendrobium.</title>
        <authorList>
            <person name="Xu Q."/>
            <person name="Niu S.-C."/>
            <person name="Li K.-L."/>
            <person name="Zheng P.-J."/>
            <person name="Zhang X.-J."/>
            <person name="Jia Y."/>
            <person name="Liu Y."/>
            <person name="Niu Y.-X."/>
            <person name="Yu L.-H."/>
            <person name="Chen D.-F."/>
            <person name="Zhang G.-Q."/>
        </authorList>
    </citation>
    <scope>NUCLEOTIDE SEQUENCE</scope>
    <source>
        <tissue evidence="1">Leaf</tissue>
    </source>
</reference>
<dbReference type="AlphaFoldDB" id="A0A8T3BMP2"/>
<proteinExistence type="predicted"/>
<protein>
    <submittedName>
        <fullName evidence="1">Uncharacterized protein</fullName>
    </submittedName>
</protein>